<dbReference type="EMBL" id="CP053069">
    <property type="protein sequence ID" value="QJR10974.1"/>
    <property type="molecule type" value="Genomic_DNA"/>
</dbReference>
<keyword evidence="3" id="KW-0063">Aspartyl esterase</keyword>
<dbReference type="Proteomes" id="UP000501534">
    <property type="component" value="Chromosome"/>
</dbReference>
<dbReference type="InterPro" id="IPR000070">
    <property type="entry name" value="Pectinesterase_cat"/>
</dbReference>
<evidence type="ECO:0000256" key="2">
    <source>
        <dbReference type="ARBA" id="ARBA00022801"/>
    </source>
</evidence>
<accession>A0A6M4GWU2</accession>
<dbReference type="Gene3D" id="2.160.20.10">
    <property type="entry name" value="Single-stranded right-handed beta-helix, Pectin lyase-like"/>
    <property type="match status" value="1"/>
</dbReference>
<evidence type="ECO:0000259" key="5">
    <source>
        <dbReference type="Pfam" id="PF13472"/>
    </source>
</evidence>
<keyword evidence="2" id="KW-0378">Hydrolase</keyword>
<reference evidence="6 7" key="1">
    <citation type="submission" date="2020-04" db="EMBL/GenBank/DDBJ databases">
        <title>Usitatibacter rugosus gen. nov., sp. nov. and Usitatibacter palustris sp. nov., novel members of Usitatibacteraceae fam. nov. within the order Nitrosomonadales isolated from soil.</title>
        <authorList>
            <person name="Huber K.J."/>
            <person name="Neumann-Schaal M."/>
            <person name="Geppert A."/>
            <person name="Luckner M."/>
            <person name="Wanner G."/>
            <person name="Overmann J."/>
        </authorList>
    </citation>
    <scope>NUCLEOTIDE SEQUENCE [LARGE SCALE GENOMIC DNA]</scope>
    <source>
        <strain evidence="6 7">0125_3</strain>
    </source>
</reference>
<evidence type="ECO:0000313" key="6">
    <source>
        <dbReference type="EMBL" id="QJR10974.1"/>
    </source>
</evidence>
<dbReference type="AlphaFoldDB" id="A0A6M4GWU2"/>
<proteinExistence type="inferred from homology"/>
<keyword evidence="7" id="KW-1185">Reference proteome</keyword>
<evidence type="ECO:0000256" key="3">
    <source>
        <dbReference type="ARBA" id="ARBA00023085"/>
    </source>
</evidence>
<dbReference type="InterPro" id="IPR011050">
    <property type="entry name" value="Pectin_lyase_fold/virulence"/>
</dbReference>
<dbReference type="GO" id="GO:0030599">
    <property type="term" value="F:pectinesterase activity"/>
    <property type="evidence" value="ECO:0007669"/>
    <property type="project" value="InterPro"/>
</dbReference>
<protein>
    <recommendedName>
        <fullName evidence="8">Lysophospholipase L1-like esterase</fullName>
    </recommendedName>
</protein>
<dbReference type="InterPro" id="IPR037459">
    <property type="entry name" value="RhgT-like"/>
</dbReference>
<dbReference type="CDD" id="cd01821">
    <property type="entry name" value="Rhamnogalacturan_acetylesterase_like"/>
    <property type="match status" value="1"/>
</dbReference>
<dbReference type="InterPro" id="IPR036514">
    <property type="entry name" value="SGNH_hydro_sf"/>
</dbReference>
<name>A0A6M4GWU2_9PROT</name>
<dbReference type="InterPro" id="IPR013830">
    <property type="entry name" value="SGNH_hydro"/>
</dbReference>
<dbReference type="Gene3D" id="3.40.50.1110">
    <property type="entry name" value="SGNH hydrolase"/>
    <property type="match status" value="1"/>
</dbReference>
<dbReference type="SUPFAM" id="SSF52266">
    <property type="entry name" value="SGNH hydrolase"/>
    <property type="match status" value="1"/>
</dbReference>
<dbReference type="GO" id="GO:0042545">
    <property type="term" value="P:cell wall modification"/>
    <property type="evidence" value="ECO:0007669"/>
    <property type="project" value="InterPro"/>
</dbReference>
<dbReference type="SUPFAM" id="SSF51126">
    <property type="entry name" value="Pectin lyase-like"/>
    <property type="match status" value="1"/>
</dbReference>
<organism evidence="6 7">
    <name type="scientific">Usitatibacter rugosus</name>
    <dbReference type="NCBI Taxonomy" id="2732067"/>
    <lineage>
        <taxon>Bacteria</taxon>
        <taxon>Pseudomonadati</taxon>
        <taxon>Pseudomonadota</taxon>
        <taxon>Betaproteobacteria</taxon>
        <taxon>Nitrosomonadales</taxon>
        <taxon>Usitatibacteraceae</taxon>
        <taxon>Usitatibacter</taxon>
    </lineage>
</organism>
<comment type="similarity">
    <text evidence="1">Belongs to the 'GDSL' lipolytic enzyme family.</text>
</comment>
<dbReference type="Pfam" id="PF01095">
    <property type="entry name" value="Pectinesterase"/>
    <property type="match status" value="1"/>
</dbReference>
<dbReference type="Pfam" id="PF13472">
    <property type="entry name" value="Lipase_GDSL_2"/>
    <property type="match status" value="1"/>
</dbReference>
<gene>
    <name evidence="6" type="ORF">DSM104443_02044</name>
</gene>
<evidence type="ECO:0000256" key="1">
    <source>
        <dbReference type="ARBA" id="ARBA00008668"/>
    </source>
</evidence>
<dbReference type="PANTHER" id="PTHR43695">
    <property type="entry name" value="PUTATIVE (AFU_ORTHOLOGUE AFUA_2G17250)-RELATED"/>
    <property type="match status" value="1"/>
</dbReference>
<dbReference type="PANTHER" id="PTHR43695:SF1">
    <property type="entry name" value="RHAMNOGALACTURONAN ACETYLESTERASE"/>
    <property type="match status" value="1"/>
</dbReference>
<dbReference type="KEGG" id="uru:DSM104443_02044"/>
<feature type="domain" description="SGNH hydrolase-type esterase" evidence="5">
    <location>
        <begin position="8"/>
        <end position="181"/>
    </location>
</feature>
<feature type="domain" description="Pectinesterase catalytic" evidence="4">
    <location>
        <begin position="356"/>
        <end position="550"/>
    </location>
</feature>
<evidence type="ECO:0000313" key="7">
    <source>
        <dbReference type="Proteomes" id="UP000501534"/>
    </source>
</evidence>
<evidence type="ECO:0008006" key="8">
    <source>
        <dbReference type="Google" id="ProtNLM"/>
    </source>
</evidence>
<sequence length="599" mass="65129">MAPRTGYGDALCGLFKWQVECANLARGGRSTKSFRGDGSWDRVAGHLRDRAGRGTTYVLIQFGHNDQPGKAERSTDLATEFPANLRRYVEEVRSAGAIPVLVTPLTRRQFDASGSLKTDLASWAETTRKVATELSVPLLDLYADSAASVSRMGPVRADELAQAPAPDPVFDHTHLGPKGAAFFAGLVAREIAQAVPGLAAQLVVGAVEPAGRIARPQLSAAQARDYSYREVLGGWDPLSGPLAKGEPLKADYIVDRERPDGQRTFATVQAAVNAAVRSAKEGAPSRAFILVRPGIHEGLVYLPESPVAITLYGEGGDPAAVRIRAKLDATVTGDAYAQAFGSAFNDAPASVTAMFASLKSRPTVGTPGSAVVWVKQSGFEVKNLTLENSYNKDRGDRLDQSQAVALLLDDADRAHLENVRLVGYQDTFFLAASSPERPARAFVHRSYIEGDMDFIFGEATGFFLDSEIRTLGDRAVSYTLAPSTHYKRRFGFVFDACRFTGDGTPNARAGTFKLARQWYRATEAVGKVAVLNSTIGPHIDPVRPWADWSIGTPRYRPVQYDADEHWDRLLAAGVDPVKELRYPPRMQPAERFLAEYNNK</sequence>
<evidence type="ECO:0000259" key="4">
    <source>
        <dbReference type="Pfam" id="PF01095"/>
    </source>
</evidence>
<dbReference type="InterPro" id="IPR012334">
    <property type="entry name" value="Pectin_lyas_fold"/>
</dbReference>